<evidence type="ECO:0000313" key="3">
    <source>
        <dbReference type="Proteomes" id="UP000095517"/>
    </source>
</evidence>
<gene>
    <name evidence="2" type="ORF">ERS852397_03237</name>
</gene>
<protein>
    <submittedName>
        <fullName evidence="2">Uncharacterized protein</fullName>
    </submittedName>
</protein>
<reference evidence="2 3" key="1">
    <citation type="submission" date="2015-09" db="EMBL/GenBank/DDBJ databases">
        <authorList>
            <consortium name="Pathogen Informatics"/>
        </authorList>
    </citation>
    <scope>NUCLEOTIDE SEQUENCE [LARGE SCALE GENOMIC DNA]</scope>
    <source>
        <strain evidence="2 3">2789STDY5608840</strain>
    </source>
</reference>
<feature type="coiled-coil region" evidence="1">
    <location>
        <begin position="7"/>
        <end position="70"/>
    </location>
</feature>
<name>A0A174JJ47_9BACE</name>
<sequence>MWCHKNRDLYMTDEKELKARIEAAEQDLSFFSLNWDALRETEWISDEELEEGINDALDDLIDAKNKLKEKGSPP</sequence>
<organism evidence="2 3">
    <name type="scientific">Bacteroides finegoldii</name>
    <dbReference type="NCBI Taxonomy" id="338188"/>
    <lineage>
        <taxon>Bacteria</taxon>
        <taxon>Pseudomonadati</taxon>
        <taxon>Bacteroidota</taxon>
        <taxon>Bacteroidia</taxon>
        <taxon>Bacteroidales</taxon>
        <taxon>Bacteroidaceae</taxon>
        <taxon>Bacteroides</taxon>
    </lineage>
</organism>
<dbReference type="EMBL" id="CYZH01000022">
    <property type="protein sequence ID" value="CUO97887.1"/>
    <property type="molecule type" value="Genomic_DNA"/>
</dbReference>
<evidence type="ECO:0000256" key="1">
    <source>
        <dbReference type="SAM" id="Coils"/>
    </source>
</evidence>
<proteinExistence type="predicted"/>
<evidence type="ECO:0000313" key="2">
    <source>
        <dbReference type="EMBL" id="CUO97887.1"/>
    </source>
</evidence>
<dbReference type="AlphaFoldDB" id="A0A174JJ47"/>
<accession>A0A174JJ47</accession>
<keyword evidence="1" id="KW-0175">Coiled coil</keyword>
<dbReference type="STRING" id="338188.ERS852397_03237"/>
<dbReference type="Proteomes" id="UP000095517">
    <property type="component" value="Unassembled WGS sequence"/>
</dbReference>